<dbReference type="NCBIfam" id="TIGR02832">
    <property type="entry name" value="spo_yunB"/>
    <property type="match status" value="1"/>
</dbReference>
<dbReference type="PIRSF" id="PIRSF021383">
    <property type="entry name" value="YunB"/>
    <property type="match status" value="1"/>
</dbReference>
<comment type="caution">
    <text evidence="1">The sequence shown here is derived from an EMBL/GenBank/DDBJ whole genome shotgun (WGS) entry which is preliminary data.</text>
</comment>
<proteinExistence type="predicted"/>
<evidence type="ECO:0000313" key="1">
    <source>
        <dbReference type="EMBL" id="MBC5735815.1"/>
    </source>
</evidence>
<dbReference type="AlphaFoldDB" id="A0A8J6MBP0"/>
<dbReference type="Pfam" id="PF09560">
    <property type="entry name" value="Spore_YunB"/>
    <property type="match status" value="1"/>
</dbReference>
<keyword evidence="2" id="KW-1185">Reference proteome</keyword>
<sequence>MTRRPMRRVWLRGPGRRARNGRGLSGGAVQLMLSAVLGIGLALALIRAFDGSVRPTVTEMARTQVSNAVTRIVDTAVTDTLAEEAIAYSDMVTLQTDSAGRITALTSNSTEMNRLRTDIMNDIVSQVDSLGTPELGVPLGNLTGFSSLSGKGPLLPVRVLTLGTPEAAFSNVFTDAGINQTYHRVMLDVTVDITLLIPGGTVNTSVNTQVCVAETVLVGEVPQTYLQLTPAG</sequence>
<dbReference type="Proteomes" id="UP000607645">
    <property type="component" value="Unassembled WGS sequence"/>
</dbReference>
<gene>
    <name evidence="1" type="primary">yunB</name>
    <name evidence="1" type="ORF">H8S62_02155</name>
</gene>
<reference evidence="1" key="1">
    <citation type="submission" date="2020-08" db="EMBL/GenBank/DDBJ databases">
        <title>Genome public.</title>
        <authorList>
            <person name="Liu C."/>
            <person name="Sun Q."/>
        </authorList>
    </citation>
    <scope>NUCLEOTIDE SEQUENCE</scope>
    <source>
        <strain evidence="1">NSJ-52</strain>
    </source>
</reference>
<organism evidence="1 2">
    <name type="scientific">Lawsonibacter faecis</name>
    <dbReference type="NCBI Taxonomy" id="2763052"/>
    <lineage>
        <taxon>Bacteria</taxon>
        <taxon>Bacillati</taxon>
        <taxon>Bacillota</taxon>
        <taxon>Clostridia</taxon>
        <taxon>Eubacteriales</taxon>
        <taxon>Oscillospiraceae</taxon>
        <taxon>Lawsonibacter</taxon>
    </lineage>
</organism>
<dbReference type="InterPro" id="IPR014197">
    <property type="entry name" value="Sporulation_prot_YunB"/>
</dbReference>
<name>A0A8J6MBP0_9FIRM</name>
<accession>A0A8J6MBP0</accession>
<dbReference type="RefSeq" id="WP_186918344.1">
    <property type="nucleotide sequence ID" value="NZ_JACOPQ010000002.1"/>
</dbReference>
<evidence type="ECO:0000313" key="2">
    <source>
        <dbReference type="Proteomes" id="UP000607645"/>
    </source>
</evidence>
<dbReference type="EMBL" id="JACOPQ010000002">
    <property type="protein sequence ID" value="MBC5735815.1"/>
    <property type="molecule type" value="Genomic_DNA"/>
</dbReference>
<protein>
    <submittedName>
        <fullName evidence="1">Sporulation protein YunB</fullName>
    </submittedName>
</protein>